<dbReference type="EMBL" id="JACTNZ010000006">
    <property type="protein sequence ID" value="KAG5545185.1"/>
    <property type="molecule type" value="Genomic_DNA"/>
</dbReference>
<dbReference type="PROSITE" id="PS00139">
    <property type="entry name" value="THIOL_PROTEASE_CYS"/>
    <property type="match status" value="1"/>
</dbReference>
<dbReference type="AlphaFoldDB" id="A0AAV6JYG4"/>
<dbReference type="Pfam" id="PF00112">
    <property type="entry name" value="Peptidase_C1"/>
    <property type="match status" value="1"/>
</dbReference>
<evidence type="ECO:0000256" key="1">
    <source>
        <dbReference type="ARBA" id="ARBA00008455"/>
    </source>
</evidence>
<dbReference type="GO" id="GO:0006508">
    <property type="term" value="P:proteolysis"/>
    <property type="evidence" value="ECO:0007669"/>
    <property type="project" value="UniProtKB-KW"/>
</dbReference>
<dbReference type="Pfam" id="PF08246">
    <property type="entry name" value="Inhibitor_I29"/>
    <property type="match status" value="1"/>
</dbReference>
<keyword evidence="10" id="KW-1185">Reference proteome</keyword>
<feature type="domain" description="Peptidase C1A papain C-terminal" evidence="7">
    <location>
        <begin position="133"/>
        <end position="349"/>
    </location>
</feature>
<comment type="similarity">
    <text evidence="1">Belongs to the peptidase C1 family.</text>
</comment>
<dbReference type="InterPro" id="IPR025660">
    <property type="entry name" value="Pept_his_AS"/>
</dbReference>
<dbReference type="PROSITE" id="PS00639">
    <property type="entry name" value="THIOL_PROTEASE_HIS"/>
    <property type="match status" value="1"/>
</dbReference>
<dbReference type="PANTHER" id="PTHR12411">
    <property type="entry name" value="CYSTEINE PROTEASE FAMILY C1-RELATED"/>
    <property type="match status" value="1"/>
</dbReference>
<comment type="caution">
    <text evidence="9">The sequence shown here is derived from an EMBL/GenBank/DDBJ whole genome shotgun (WGS) entry which is preliminary data.</text>
</comment>
<evidence type="ECO:0000313" key="10">
    <source>
        <dbReference type="Proteomes" id="UP000823749"/>
    </source>
</evidence>
<dbReference type="CDD" id="cd02248">
    <property type="entry name" value="Peptidase_C1A"/>
    <property type="match status" value="1"/>
</dbReference>
<dbReference type="PRINTS" id="PR00705">
    <property type="entry name" value="PAPAIN"/>
</dbReference>
<evidence type="ECO:0000313" key="9">
    <source>
        <dbReference type="EMBL" id="KAG5545185.1"/>
    </source>
</evidence>
<dbReference type="Proteomes" id="UP000823749">
    <property type="component" value="Chromosome 6"/>
</dbReference>
<name>A0AAV6JYG4_9ERIC</name>
<evidence type="ECO:0000256" key="5">
    <source>
        <dbReference type="ARBA" id="ARBA00022807"/>
    </source>
</evidence>
<dbReference type="SUPFAM" id="SSF54001">
    <property type="entry name" value="Cysteine proteinases"/>
    <property type="match status" value="1"/>
</dbReference>
<dbReference type="SMART" id="SM00645">
    <property type="entry name" value="Pept_C1"/>
    <property type="match status" value="1"/>
</dbReference>
<evidence type="ECO:0000259" key="7">
    <source>
        <dbReference type="SMART" id="SM00645"/>
    </source>
</evidence>
<evidence type="ECO:0000256" key="2">
    <source>
        <dbReference type="ARBA" id="ARBA00022670"/>
    </source>
</evidence>
<keyword evidence="5" id="KW-0788">Thiol protease</keyword>
<dbReference type="InterPro" id="IPR000668">
    <property type="entry name" value="Peptidase_C1A_C"/>
</dbReference>
<evidence type="ECO:0000259" key="8">
    <source>
        <dbReference type="SMART" id="SM00848"/>
    </source>
</evidence>
<reference evidence="9 10" key="1">
    <citation type="submission" date="2020-08" db="EMBL/GenBank/DDBJ databases">
        <title>Plant Genome Project.</title>
        <authorList>
            <person name="Zhang R.-G."/>
        </authorList>
    </citation>
    <scope>NUCLEOTIDE SEQUENCE [LARGE SCALE GENOMIC DNA]</scope>
    <source>
        <strain evidence="9">WSP0</strain>
        <tissue evidence="9">Leaf</tissue>
    </source>
</reference>
<gene>
    <name evidence="9" type="ORF">RHGRI_017613</name>
</gene>
<dbReference type="InterPro" id="IPR000169">
    <property type="entry name" value="Pept_cys_AS"/>
</dbReference>
<sequence length="351" mass="38393">MALVESNGLGFPKESLPARDPVEAVYTHSAMCGLSRVCSDETDPIRERYEKWLQENRREYKDKGELEQRFGIYKTNVQFIDQFNSQNFSFKLIDNKFADMTNEEFKSIYLGLGNTTNNSSKGKSFGYEEQEDLPTSVDWRTQGAVTPVKDQGQCGSCWAFSAVAAVEGITKIKTGKLVSLSEQELVDCDVNTGNQGCNGGFMEKAFEFIMKNGGIATEGDYPYAGRDNNCDKAKAATSATTISSYVQIPPNNEMSLQAAAAKQPVSVAIDSGGYAFQLYSSGVYSGQCGTNLDHGVTVVGYGVSNGQNYWLVKNSWGTGWGESGYVRMKRSVTDKEGTCGIAMEASYPVKD</sequence>
<protein>
    <recommendedName>
        <fullName evidence="11">Cysteine protease</fullName>
    </recommendedName>
</protein>
<accession>A0AAV6JYG4</accession>
<dbReference type="InterPro" id="IPR013128">
    <property type="entry name" value="Peptidase_C1A"/>
</dbReference>
<keyword evidence="6" id="KW-1015">Disulfide bond</keyword>
<evidence type="ECO:0000256" key="6">
    <source>
        <dbReference type="ARBA" id="ARBA00023157"/>
    </source>
</evidence>
<keyword evidence="4" id="KW-0378">Hydrolase</keyword>
<dbReference type="InterPro" id="IPR039417">
    <property type="entry name" value="Peptidase_C1A_papain-like"/>
</dbReference>
<dbReference type="InterPro" id="IPR038765">
    <property type="entry name" value="Papain-like_cys_pep_sf"/>
</dbReference>
<dbReference type="InterPro" id="IPR013201">
    <property type="entry name" value="Prot_inhib_I29"/>
</dbReference>
<dbReference type="SMART" id="SM00848">
    <property type="entry name" value="Inhibitor_I29"/>
    <property type="match status" value="1"/>
</dbReference>
<dbReference type="Gene3D" id="3.90.70.10">
    <property type="entry name" value="Cysteine proteinases"/>
    <property type="match status" value="1"/>
</dbReference>
<dbReference type="PROSITE" id="PS00640">
    <property type="entry name" value="THIOL_PROTEASE_ASN"/>
    <property type="match status" value="1"/>
</dbReference>
<organism evidence="9 10">
    <name type="scientific">Rhododendron griersonianum</name>
    <dbReference type="NCBI Taxonomy" id="479676"/>
    <lineage>
        <taxon>Eukaryota</taxon>
        <taxon>Viridiplantae</taxon>
        <taxon>Streptophyta</taxon>
        <taxon>Embryophyta</taxon>
        <taxon>Tracheophyta</taxon>
        <taxon>Spermatophyta</taxon>
        <taxon>Magnoliopsida</taxon>
        <taxon>eudicotyledons</taxon>
        <taxon>Gunneridae</taxon>
        <taxon>Pentapetalae</taxon>
        <taxon>asterids</taxon>
        <taxon>Ericales</taxon>
        <taxon>Ericaceae</taxon>
        <taxon>Ericoideae</taxon>
        <taxon>Rhodoreae</taxon>
        <taxon>Rhododendron</taxon>
    </lineage>
</organism>
<keyword evidence="3" id="KW-0732">Signal</keyword>
<keyword evidence="2" id="KW-0645">Protease</keyword>
<evidence type="ECO:0008006" key="11">
    <source>
        <dbReference type="Google" id="ProtNLM"/>
    </source>
</evidence>
<dbReference type="FunFam" id="3.90.70.10:FF:000023">
    <property type="entry name" value="Senescence-specific cysteine protease SAG39"/>
    <property type="match status" value="1"/>
</dbReference>
<evidence type="ECO:0000256" key="3">
    <source>
        <dbReference type="ARBA" id="ARBA00022729"/>
    </source>
</evidence>
<feature type="domain" description="Cathepsin propeptide inhibitor" evidence="8">
    <location>
        <begin position="49"/>
        <end position="105"/>
    </location>
</feature>
<dbReference type="InterPro" id="IPR025661">
    <property type="entry name" value="Pept_asp_AS"/>
</dbReference>
<evidence type="ECO:0000256" key="4">
    <source>
        <dbReference type="ARBA" id="ARBA00022801"/>
    </source>
</evidence>
<proteinExistence type="inferred from homology"/>
<dbReference type="GO" id="GO:0008234">
    <property type="term" value="F:cysteine-type peptidase activity"/>
    <property type="evidence" value="ECO:0007669"/>
    <property type="project" value="UniProtKB-KW"/>
</dbReference>